<dbReference type="InterPro" id="IPR003658">
    <property type="entry name" value="Anti-sigma_ant"/>
</dbReference>
<dbReference type="AlphaFoldDB" id="A0A315ZVX3"/>
<reference evidence="5" key="1">
    <citation type="submission" date="2017-07" db="EMBL/GenBank/DDBJ databases">
        <authorList>
            <person name="Varghese N."/>
            <person name="Submissions S."/>
        </authorList>
    </citation>
    <scope>NUCLEOTIDE SEQUENCE [LARGE SCALE GENOMIC DNA]</scope>
    <source>
        <strain evidence="5">NLAE-zl-C134</strain>
    </source>
</reference>
<dbReference type="NCBIfam" id="TIGR00377">
    <property type="entry name" value="ant_ant_sig"/>
    <property type="match status" value="1"/>
</dbReference>
<dbReference type="Pfam" id="PF01740">
    <property type="entry name" value="STAS"/>
    <property type="match status" value="1"/>
</dbReference>
<evidence type="ECO:0000259" key="3">
    <source>
        <dbReference type="PROSITE" id="PS50801"/>
    </source>
</evidence>
<dbReference type="GO" id="GO:0043856">
    <property type="term" value="F:anti-sigma factor antagonist activity"/>
    <property type="evidence" value="ECO:0007669"/>
    <property type="project" value="InterPro"/>
</dbReference>
<dbReference type="CDD" id="cd07043">
    <property type="entry name" value="STAS_anti-anti-sigma_factors"/>
    <property type="match status" value="1"/>
</dbReference>
<dbReference type="InterPro" id="IPR002645">
    <property type="entry name" value="STAS_dom"/>
</dbReference>
<evidence type="ECO:0000256" key="1">
    <source>
        <dbReference type="ARBA" id="ARBA00009013"/>
    </source>
</evidence>
<dbReference type="PANTHER" id="PTHR33495:SF2">
    <property type="entry name" value="ANTI-SIGMA FACTOR ANTAGONIST TM_1081-RELATED"/>
    <property type="match status" value="1"/>
</dbReference>
<dbReference type="EMBL" id="UHJJ01000006">
    <property type="protein sequence ID" value="SUQ14499.1"/>
    <property type="molecule type" value="Genomic_DNA"/>
</dbReference>
<name>A0A315ZVX3_9FIRM</name>
<organism evidence="4 5">
    <name type="scientific">Faecalicatena contorta</name>
    <dbReference type="NCBI Taxonomy" id="39482"/>
    <lineage>
        <taxon>Bacteria</taxon>
        <taxon>Bacillati</taxon>
        <taxon>Bacillota</taxon>
        <taxon>Clostridia</taxon>
        <taxon>Lachnospirales</taxon>
        <taxon>Lachnospiraceae</taxon>
        <taxon>Faecalicatena</taxon>
    </lineage>
</organism>
<dbReference type="OrthoDB" id="9796601at2"/>
<keyword evidence="5" id="KW-1185">Reference proteome</keyword>
<dbReference type="Gene3D" id="3.30.750.24">
    <property type="entry name" value="STAS domain"/>
    <property type="match status" value="1"/>
</dbReference>
<evidence type="ECO:0000256" key="2">
    <source>
        <dbReference type="RuleBase" id="RU003749"/>
    </source>
</evidence>
<feature type="domain" description="STAS" evidence="3">
    <location>
        <begin position="1"/>
        <end position="104"/>
    </location>
</feature>
<gene>
    <name evidence="4" type="ORF">SAMN05216529_106192</name>
</gene>
<evidence type="ECO:0000313" key="5">
    <source>
        <dbReference type="Proteomes" id="UP000254051"/>
    </source>
</evidence>
<dbReference type="SUPFAM" id="SSF52091">
    <property type="entry name" value="SpoIIaa-like"/>
    <property type="match status" value="1"/>
</dbReference>
<protein>
    <recommendedName>
        <fullName evidence="2">Anti-sigma factor antagonist</fullName>
    </recommendedName>
</protein>
<dbReference type="PROSITE" id="PS50801">
    <property type="entry name" value="STAS"/>
    <property type="match status" value="1"/>
</dbReference>
<sequence>MKYQVQENCLTIYLPKEVDHHNAEDMRKNADALIERNHIKFVIFDFENTDFMDSSGIGIIMGRYRIIRLLGGEIWAVHANARIKKILTMSGMTKIMQIYEEDEA</sequence>
<evidence type="ECO:0000313" key="4">
    <source>
        <dbReference type="EMBL" id="SUQ14499.1"/>
    </source>
</evidence>
<comment type="similarity">
    <text evidence="1 2">Belongs to the anti-sigma-factor antagonist family.</text>
</comment>
<dbReference type="InterPro" id="IPR036513">
    <property type="entry name" value="STAS_dom_sf"/>
</dbReference>
<proteinExistence type="inferred from homology"/>
<accession>A0A315ZVX3</accession>
<dbReference type="PANTHER" id="PTHR33495">
    <property type="entry name" value="ANTI-SIGMA FACTOR ANTAGONIST TM_1081-RELATED-RELATED"/>
    <property type="match status" value="1"/>
</dbReference>
<dbReference type="Proteomes" id="UP000254051">
    <property type="component" value="Unassembled WGS sequence"/>
</dbReference>
<dbReference type="RefSeq" id="WP_109711430.1">
    <property type="nucleotide sequence ID" value="NZ_QGDS01000006.1"/>
</dbReference>